<evidence type="ECO:0008006" key="4">
    <source>
        <dbReference type="Google" id="ProtNLM"/>
    </source>
</evidence>
<sequence>MGSFQSKATNPISDFETLYQQAMNLIEEENPQFNTIPEELKQDFLNLNDLIENEQLELIKKLSQIKNLPKEMEDVVKKFPYFNTLPDCILKEIGYFIKDNPKDLNALVTTDRRTYTLFQPDRILSHFLQHVAYGERDRVEKKFSQFMPKQEEKQQSLLRNPGTFTDYSGRTFHCTAYEYAYWAKDKHMCRMLEQLMDETTKARMLKCCEAIEKNGLTYKQSGVLVKGSKHFDFTPLKNALRNYIDGYDSWYSTKNWTAMENAWMQVGLAQRELPVHVINEYCRKDRSFDPTHQFNEETLPWELSFYNYNTDMDSTLFPLVVSASSGLGVDFALFGVTGKAWGAARCGAGVEWLRIELAAVERLDEVRTADRTQSRENLKPVDPMHELGN</sequence>
<proteinExistence type="predicted"/>
<organism evidence="2 3">
    <name type="scientific">Legionella resiliens</name>
    <dbReference type="NCBI Taxonomy" id="2905958"/>
    <lineage>
        <taxon>Bacteria</taxon>
        <taxon>Pseudomonadati</taxon>
        <taxon>Pseudomonadota</taxon>
        <taxon>Gammaproteobacteria</taxon>
        <taxon>Legionellales</taxon>
        <taxon>Legionellaceae</taxon>
        <taxon>Legionella</taxon>
    </lineage>
</organism>
<evidence type="ECO:0000313" key="3">
    <source>
        <dbReference type="Proteomes" id="UP001320170"/>
    </source>
</evidence>
<dbReference type="Proteomes" id="UP001320170">
    <property type="component" value="Unassembled WGS sequence"/>
</dbReference>
<keyword evidence="3" id="KW-1185">Reference proteome</keyword>
<protein>
    <recommendedName>
        <fullName evidence="4">SidC homolog</fullName>
    </recommendedName>
</protein>
<evidence type="ECO:0000256" key="1">
    <source>
        <dbReference type="SAM" id="MobiDB-lite"/>
    </source>
</evidence>
<comment type="caution">
    <text evidence="2">The sequence shown here is derived from an EMBL/GenBank/DDBJ whole genome shotgun (WGS) entry which is preliminary data.</text>
</comment>
<accession>A0ABS8X671</accession>
<reference evidence="2 3" key="1">
    <citation type="journal article" date="2024" name="Pathogens">
        <title>Characterization of a Novel Species of Legionella Isolated from a Healthcare Facility: Legionella resiliens sp. nov.</title>
        <authorList>
            <person name="Cristino S."/>
            <person name="Pascale M.R."/>
            <person name="Marino F."/>
            <person name="Derelitto C."/>
            <person name="Salaris S."/>
            <person name="Orsini M."/>
            <person name="Squarzoni S."/>
            <person name="Grottola A."/>
            <person name="Girolamini L."/>
        </authorList>
    </citation>
    <scope>NUCLEOTIDE SEQUENCE [LARGE SCALE GENOMIC DNA]</scope>
    <source>
        <strain evidence="2 3">8cVS16</strain>
    </source>
</reference>
<dbReference type="EMBL" id="JAJTND010000004">
    <property type="protein sequence ID" value="MCE3532827.1"/>
    <property type="molecule type" value="Genomic_DNA"/>
</dbReference>
<name>A0ABS8X671_9GAMM</name>
<evidence type="ECO:0000313" key="2">
    <source>
        <dbReference type="EMBL" id="MCE3532827.1"/>
    </source>
</evidence>
<feature type="region of interest" description="Disordered" evidence="1">
    <location>
        <begin position="369"/>
        <end position="389"/>
    </location>
</feature>
<dbReference type="RefSeq" id="WP_232890954.1">
    <property type="nucleotide sequence ID" value="NZ_JAJSPM010000008.1"/>
</dbReference>
<gene>
    <name evidence="2" type="ORF">LXO92_10620</name>
</gene>